<evidence type="ECO:0000313" key="2">
    <source>
        <dbReference type="Proteomes" id="UP001148737"/>
    </source>
</evidence>
<name>A0ACC1QFL5_9HYPO</name>
<dbReference type="EMBL" id="JANAKD010002709">
    <property type="protein sequence ID" value="KAJ3473039.1"/>
    <property type="molecule type" value="Genomic_DNA"/>
</dbReference>
<keyword evidence="2" id="KW-1185">Reference proteome</keyword>
<accession>A0ACC1QFL5</accession>
<protein>
    <submittedName>
        <fullName evidence="1">Uncharacterized protein</fullName>
    </submittedName>
</protein>
<evidence type="ECO:0000313" key="1">
    <source>
        <dbReference type="EMBL" id="KAJ3473039.1"/>
    </source>
</evidence>
<comment type="caution">
    <text evidence="1">The sequence shown here is derived from an EMBL/GenBank/DDBJ whole genome shotgun (WGS) entry which is preliminary data.</text>
</comment>
<organism evidence="1 2">
    <name type="scientific">Lecanicillium saksenae</name>
    <dbReference type="NCBI Taxonomy" id="468837"/>
    <lineage>
        <taxon>Eukaryota</taxon>
        <taxon>Fungi</taxon>
        <taxon>Dikarya</taxon>
        <taxon>Ascomycota</taxon>
        <taxon>Pezizomycotina</taxon>
        <taxon>Sordariomycetes</taxon>
        <taxon>Hypocreomycetidae</taxon>
        <taxon>Hypocreales</taxon>
        <taxon>Cordycipitaceae</taxon>
        <taxon>Lecanicillium</taxon>
    </lineage>
</organism>
<dbReference type="Proteomes" id="UP001148737">
    <property type="component" value="Unassembled WGS sequence"/>
</dbReference>
<proteinExistence type="predicted"/>
<sequence length="111" mass="11002">MGNLSRNHDRGGRDTLVDLGDGVSHLGDTSRADSLVDGAVGLGVGALAFALRASGHDDGDDAIVTSLGGLLSRDRAAGGELGGADAVLLLLGEGVASDKGREGQDTVAVNH</sequence>
<reference evidence="1" key="1">
    <citation type="submission" date="2022-07" db="EMBL/GenBank/DDBJ databases">
        <title>Genome Sequence of Lecanicillium saksenae.</title>
        <authorList>
            <person name="Buettner E."/>
        </authorList>
    </citation>
    <scope>NUCLEOTIDE SEQUENCE</scope>
    <source>
        <strain evidence="1">VT-O1</strain>
    </source>
</reference>
<gene>
    <name evidence="1" type="ORF">NLG97_g10553</name>
</gene>